<dbReference type="CDD" id="cd12797">
    <property type="entry name" value="M23_peptidase"/>
    <property type="match status" value="1"/>
</dbReference>
<dbReference type="InterPro" id="IPR016047">
    <property type="entry name" value="M23ase_b-sheet_dom"/>
</dbReference>
<dbReference type="RefSeq" id="WP_139221483.1">
    <property type="nucleotide sequence ID" value="NZ_BAABFM010000013.1"/>
</dbReference>
<dbReference type="Proteomes" id="UP000198806">
    <property type="component" value="Unassembled WGS sequence"/>
</dbReference>
<dbReference type="InterPro" id="IPR011055">
    <property type="entry name" value="Dup_hybrid_motif"/>
</dbReference>
<keyword evidence="4" id="KW-0812">Transmembrane</keyword>
<feature type="region of interest" description="Disordered" evidence="3">
    <location>
        <begin position="261"/>
        <end position="316"/>
    </location>
</feature>
<dbReference type="Gene3D" id="6.10.250.3150">
    <property type="match status" value="1"/>
</dbReference>
<keyword evidence="8" id="KW-1185">Reference proteome</keyword>
<keyword evidence="4" id="KW-1133">Transmembrane helix</keyword>
<feature type="domain" description="Peptidoglycan hydrolase PcsB coiled-coil" evidence="6">
    <location>
        <begin position="126"/>
        <end position="189"/>
    </location>
</feature>
<reference evidence="7 8" key="1">
    <citation type="submission" date="2016-10" db="EMBL/GenBank/DDBJ databases">
        <authorList>
            <person name="de Groot N.N."/>
        </authorList>
    </citation>
    <scope>NUCLEOTIDE SEQUENCE [LARGE SCALE GENOMIC DNA]</scope>
    <source>
        <strain evidence="7 8">DSM 1283</strain>
    </source>
</reference>
<feature type="transmembrane region" description="Helical" evidence="4">
    <location>
        <begin position="21"/>
        <end position="40"/>
    </location>
</feature>
<dbReference type="STRING" id="1527.SAMN04489757_106140"/>
<accession>A0A1I5DRW2</accession>
<evidence type="ECO:0000259" key="5">
    <source>
        <dbReference type="Pfam" id="PF01551"/>
    </source>
</evidence>
<proteinExistence type="predicted"/>
<keyword evidence="7" id="KW-0378">Hydrolase</keyword>
<dbReference type="SUPFAM" id="SSF51261">
    <property type="entry name" value="Duplicated hybrid motif"/>
    <property type="match status" value="1"/>
</dbReference>
<dbReference type="Pfam" id="PF01551">
    <property type="entry name" value="Peptidase_M23"/>
    <property type="match status" value="1"/>
</dbReference>
<dbReference type="OrthoDB" id="177750at2"/>
<evidence type="ECO:0000256" key="3">
    <source>
        <dbReference type="SAM" id="MobiDB-lite"/>
    </source>
</evidence>
<dbReference type="PANTHER" id="PTHR21666">
    <property type="entry name" value="PEPTIDASE-RELATED"/>
    <property type="match status" value="1"/>
</dbReference>
<evidence type="ECO:0000259" key="6">
    <source>
        <dbReference type="Pfam" id="PF24568"/>
    </source>
</evidence>
<dbReference type="GO" id="GO:0004222">
    <property type="term" value="F:metalloendopeptidase activity"/>
    <property type="evidence" value="ECO:0007669"/>
    <property type="project" value="TreeGrafter"/>
</dbReference>
<evidence type="ECO:0000256" key="2">
    <source>
        <dbReference type="SAM" id="Coils"/>
    </source>
</evidence>
<gene>
    <name evidence="7" type="ORF">SAMN04489757_106140</name>
</gene>
<evidence type="ECO:0000256" key="1">
    <source>
        <dbReference type="ARBA" id="ARBA00022729"/>
    </source>
</evidence>
<dbReference type="EMBL" id="FOWD01000006">
    <property type="protein sequence ID" value="SFO01511.1"/>
    <property type="molecule type" value="Genomic_DNA"/>
</dbReference>
<feature type="domain" description="M23ase beta-sheet core" evidence="5">
    <location>
        <begin position="343"/>
        <end position="437"/>
    </location>
</feature>
<dbReference type="InterPro" id="IPR050570">
    <property type="entry name" value="Cell_wall_metabolism_enzyme"/>
</dbReference>
<keyword evidence="4" id="KW-0472">Membrane</keyword>
<name>A0A1I5DRW2_9FIRM</name>
<evidence type="ECO:0000313" key="7">
    <source>
        <dbReference type="EMBL" id="SFO01511.1"/>
    </source>
</evidence>
<feature type="coiled-coil region" evidence="2">
    <location>
        <begin position="39"/>
        <end position="122"/>
    </location>
</feature>
<evidence type="ECO:0000313" key="8">
    <source>
        <dbReference type="Proteomes" id="UP000198806"/>
    </source>
</evidence>
<evidence type="ECO:0000256" key="4">
    <source>
        <dbReference type="SAM" id="Phobius"/>
    </source>
</evidence>
<organism evidence="7 8">
    <name type="scientific">Anaerocolumna aminovalerica</name>
    <dbReference type="NCBI Taxonomy" id="1527"/>
    <lineage>
        <taxon>Bacteria</taxon>
        <taxon>Bacillati</taxon>
        <taxon>Bacillota</taxon>
        <taxon>Clostridia</taxon>
        <taxon>Lachnospirales</taxon>
        <taxon>Lachnospiraceae</taxon>
        <taxon>Anaerocolumna</taxon>
    </lineage>
</organism>
<sequence length="443" mass="50288">MHKSQLDKQQKGKKNILRKGFFGILITLLVIMVINPFRILSFANEIDKAKDEKSNLQRKKEETEAKIKALEKDKNDILKYIEKLDMELNTLANEIEALNKDIEQVNKDIEIAQVELEAARIAEANQYNTMKKRIKYMYENGNATYFDVILQSDNLAELLNHVEYISKITEYDNNLLDEYTRLKQDVIDKEAALQKKHDDLETLKAELAYEKETVEKLSVDKNKELKKYEETIKENQLLSEEYSNKIEEQEEHIEQLLEEARRRKEEEERRKREEEERRRKEEEERRKQENGESGSTSGSDSGSTSGSSSGTVSGNFIWPVPASGRITSTFGNRESPTAGASTYHKGIDIGAPSGSSIKAAMSGEVVTATYSVSAGNYIMLYHGDGVYTVYMHCSKLLVSVGDYVNQGDTIALVGNTGYSTGPHLHFGIVKDGSYVNPLNYVSY</sequence>
<dbReference type="PANTHER" id="PTHR21666:SF270">
    <property type="entry name" value="MUREIN HYDROLASE ACTIVATOR ENVC"/>
    <property type="match status" value="1"/>
</dbReference>
<keyword evidence="2" id="KW-0175">Coiled coil</keyword>
<dbReference type="InterPro" id="IPR057309">
    <property type="entry name" value="PcsB_CC"/>
</dbReference>
<dbReference type="Gene3D" id="2.70.70.10">
    <property type="entry name" value="Glucose Permease (Domain IIA)"/>
    <property type="match status" value="1"/>
</dbReference>
<feature type="compositionally biased region" description="Low complexity" evidence="3">
    <location>
        <begin position="291"/>
        <end position="314"/>
    </location>
</feature>
<feature type="compositionally biased region" description="Basic and acidic residues" evidence="3">
    <location>
        <begin position="261"/>
        <end position="290"/>
    </location>
</feature>
<protein>
    <submittedName>
        <fullName evidence="7">Septal ring factor EnvC, activator of murein hydrolases AmiA and AmiB</fullName>
    </submittedName>
</protein>
<dbReference type="Pfam" id="PF24568">
    <property type="entry name" value="CC_PcsB"/>
    <property type="match status" value="1"/>
</dbReference>
<dbReference type="AlphaFoldDB" id="A0A1I5DRW2"/>
<keyword evidence="1" id="KW-0732">Signal</keyword>